<proteinExistence type="predicted"/>
<gene>
    <name evidence="2" type="ORF">Prum_074220</name>
</gene>
<name>A0A6V8LDR3_9ACTN</name>
<dbReference type="Proteomes" id="UP000482960">
    <property type="component" value="Unassembled WGS sequence"/>
</dbReference>
<organism evidence="2 3">
    <name type="scientific">Phytohabitans rumicis</name>
    <dbReference type="NCBI Taxonomy" id="1076125"/>
    <lineage>
        <taxon>Bacteria</taxon>
        <taxon>Bacillati</taxon>
        <taxon>Actinomycetota</taxon>
        <taxon>Actinomycetes</taxon>
        <taxon>Micromonosporales</taxon>
        <taxon>Micromonosporaceae</taxon>
    </lineage>
</organism>
<evidence type="ECO:0000313" key="2">
    <source>
        <dbReference type="EMBL" id="GFJ93780.1"/>
    </source>
</evidence>
<dbReference type="RefSeq" id="WP_173080574.1">
    <property type="nucleotide sequence ID" value="NZ_BLPG01000001.1"/>
</dbReference>
<comment type="caution">
    <text evidence="2">The sequence shown here is derived from an EMBL/GenBank/DDBJ whole genome shotgun (WGS) entry which is preliminary data.</text>
</comment>
<dbReference type="EMBL" id="BLPG01000001">
    <property type="protein sequence ID" value="GFJ93780.1"/>
    <property type="molecule type" value="Genomic_DNA"/>
</dbReference>
<reference evidence="2 3" key="1">
    <citation type="submission" date="2020-03" db="EMBL/GenBank/DDBJ databases">
        <title>Whole genome shotgun sequence of Phytohabitans rumicis NBRC 108638.</title>
        <authorList>
            <person name="Komaki H."/>
            <person name="Tamura T."/>
        </authorList>
    </citation>
    <scope>NUCLEOTIDE SEQUENCE [LARGE SCALE GENOMIC DNA]</scope>
    <source>
        <strain evidence="2 3">NBRC 108638</strain>
    </source>
</reference>
<evidence type="ECO:0000256" key="1">
    <source>
        <dbReference type="SAM" id="Phobius"/>
    </source>
</evidence>
<dbReference type="AlphaFoldDB" id="A0A6V8LDR3"/>
<feature type="transmembrane region" description="Helical" evidence="1">
    <location>
        <begin position="40"/>
        <end position="59"/>
    </location>
</feature>
<protein>
    <submittedName>
        <fullName evidence="2">Uncharacterized protein</fullName>
    </submittedName>
</protein>
<sequence length="231" mass="24310">MSTDRKLAELLDVATADVPGARLAPPLAAIHARVRRRRRMFGAVTAAAVAVVLAGGYSVSRQMLAEPAPKAPIVPAASPTAAAAPVVPWVSAMVARDDATITVYAGAERCSALDRPQARIAAQDAARVTVEVTGRVVPAGDCSTSGIAVPVVVTLPGPLGERKLVDAVGQRPHPLYFERYLPDLRSDGRWSPFGGSWQFDDVNWYGGTTVRTAPRCTCGRSPPTRSSSAFP</sequence>
<keyword evidence="1" id="KW-0812">Transmembrane</keyword>
<accession>A0A6V8LDR3</accession>
<evidence type="ECO:0000313" key="3">
    <source>
        <dbReference type="Proteomes" id="UP000482960"/>
    </source>
</evidence>
<keyword evidence="1" id="KW-0472">Membrane</keyword>
<reference evidence="2 3" key="2">
    <citation type="submission" date="2020-03" db="EMBL/GenBank/DDBJ databases">
        <authorList>
            <person name="Ichikawa N."/>
            <person name="Kimura A."/>
            <person name="Kitahashi Y."/>
            <person name="Uohara A."/>
        </authorList>
    </citation>
    <scope>NUCLEOTIDE SEQUENCE [LARGE SCALE GENOMIC DNA]</scope>
    <source>
        <strain evidence="2 3">NBRC 108638</strain>
    </source>
</reference>
<keyword evidence="1" id="KW-1133">Transmembrane helix</keyword>
<keyword evidence="3" id="KW-1185">Reference proteome</keyword>